<keyword evidence="2" id="KW-1185">Reference proteome</keyword>
<name>A0A1M7YR55_9VIBR</name>
<dbReference type="OrthoDB" id="5383458at2"/>
<evidence type="ECO:0008006" key="3">
    <source>
        <dbReference type="Google" id="ProtNLM"/>
    </source>
</evidence>
<evidence type="ECO:0000313" key="2">
    <source>
        <dbReference type="Proteomes" id="UP000184600"/>
    </source>
</evidence>
<dbReference type="Proteomes" id="UP000184600">
    <property type="component" value="Unassembled WGS sequence"/>
</dbReference>
<sequence>MIAEIRVLIILISLLSGITQAAIPGLTPEKAWDLSGYVTYRATLSDPEHQPHRVDHMLHQRVNLEYRFDAGLRLNAGMRNRLIWGDSAKNPFYAASVTQDNGYVDLSSNWHEGRRSVGNSQLDRLYFTWNHQDWQVQGGRQRINWSMATIWNPNDIFNAYSLYEIDYAERPGTDALLISRKTGYASGAELAYNPNKNSELTGYSGRWFFSTNGWDIQLLGGKSGLDHVLGAGFAGDIKGAGFRGELSWFQPDRCHWQGKETESTLVSTLETDYSFAGENNWLVKAAWLYLSHAEDVFSAATFLNQSLSARRLSFSRHSYYGEAGFDLSALLRLTFAGIYYQDRSVYLSFSGQYSLADDWQLHSGVQYFGGADSSVYGQHPQALFYGLIRWNF</sequence>
<protein>
    <recommendedName>
        <fullName evidence="3">Alginate export domain-containing protein</fullName>
    </recommendedName>
</protein>
<organism evidence="1 2">
    <name type="scientific">Vibrio quintilis</name>
    <dbReference type="NCBI Taxonomy" id="1117707"/>
    <lineage>
        <taxon>Bacteria</taxon>
        <taxon>Pseudomonadati</taxon>
        <taxon>Pseudomonadota</taxon>
        <taxon>Gammaproteobacteria</taxon>
        <taxon>Vibrionales</taxon>
        <taxon>Vibrionaceae</taxon>
        <taxon>Vibrio</taxon>
    </lineage>
</organism>
<dbReference type="AlphaFoldDB" id="A0A1M7YR55"/>
<proteinExistence type="predicted"/>
<gene>
    <name evidence="1" type="ORF">VQ7734_00806</name>
</gene>
<dbReference type="SUPFAM" id="SSF56935">
    <property type="entry name" value="Porins"/>
    <property type="match status" value="1"/>
</dbReference>
<dbReference type="RefSeq" id="WP_073579987.1">
    <property type="nucleotide sequence ID" value="NZ_AP024897.1"/>
</dbReference>
<accession>A0A1M7YR55</accession>
<dbReference type="EMBL" id="FRFG01000011">
    <property type="protein sequence ID" value="SHO55087.1"/>
    <property type="molecule type" value="Genomic_DNA"/>
</dbReference>
<evidence type="ECO:0000313" key="1">
    <source>
        <dbReference type="EMBL" id="SHO55087.1"/>
    </source>
</evidence>
<reference evidence="2" key="1">
    <citation type="submission" date="2016-12" db="EMBL/GenBank/DDBJ databases">
        <authorList>
            <person name="Rodrigo-Torres L."/>
            <person name="Arahal R.D."/>
            <person name="Lucena T."/>
        </authorList>
    </citation>
    <scope>NUCLEOTIDE SEQUENCE [LARGE SCALE GENOMIC DNA]</scope>
</reference>
<dbReference type="STRING" id="1117707.VQ7734_00806"/>